<evidence type="ECO:0000256" key="1">
    <source>
        <dbReference type="SAM" id="MobiDB-lite"/>
    </source>
</evidence>
<evidence type="ECO:0000313" key="3">
    <source>
        <dbReference type="Proteomes" id="UP000029055"/>
    </source>
</evidence>
<dbReference type="STRING" id="77635.BISU_2109"/>
<name>A0A087DTQ8_9BIFI</name>
<dbReference type="Proteomes" id="UP000029055">
    <property type="component" value="Unassembled WGS sequence"/>
</dbReference>
<reference evidence="2 3" key="1">
    <citation type="submission" date="2014-03" db="EMBL/GenBank/DDBJ databases">
        <title>Genomics of Bifidobacteria.</title>
        <authorList>
            <person name="Ventura M."/>
            <person name="Milani C."/>
            <person name="Lugli G.A."/>
        </authorList>
    </citation>
    <scope>NUCLEOTIDE SEQUENCE [LARGE SCALE GENOMIC DNA]</scope>
    <source>
        <strain evidence="2 3">LMG 11597</strain>
    </source>
</reference>
<protein>
    <recommendedName>
        <fullName evidence="4">CTP synthase</fullName>
    </recommendedName>
</protein>
<dbReference type="eggNOG" id="COG5340">
    <property type="taxonomic scope" value="Bacteria"/>
</dbReference>
<evidence type="ECO:0000313" key="2">
    <source>
        <dbReference type="EMBL" id="KFI98908.1"/>
    </source>
</evidence>
<dbReference type="EMBL" id="JGZR01000016">
    <property type="protein sequence ID" value="KFI98908.1"/>
    <property type="molecule type" value="Genomic_DNA"/>
</dbReference>
<proteinExistence type="predicted"/>
<feature type="region of interest" description="Disordered" evidence="1">
    <location>
        <begin position="1"/>
        <end position="23"/>
    </location>
</feature>
<gene>
    <name evidence="2" type="ORF">BISU_2109</name>
</gene>
<keyword evidence="3" id="KW-1185">Reference proteome</keyword>
<evidence type="ECO:0008006" key="4">
    <source>
        <dbReference type="Google" id="ProtNLM"/>
    </source>
</evidence>
<comment type="caution">
    <text evidence="2">The sequence shown here is derived from an EMBL/GenBank/DDBJ whole genome shotgun (WGS) entry which is preliminary data.</text>
</comment>
<dbReference type="AlphaFoldDB" id="A0A087DTQ8"/>
<organism evidence="2 3">
    <name type="scientific">Bifidobacterium subtile</name>
    <dbReference type="NCBI Taxonomy" id="77635"/>
    <lineage>
        <taxon>Bacteria</taxon>
        <taxon>Bacillati</taxon>
        <taxon>Actinomycetota</taxon>
        <taxon>Actinomycetes</taxon>
        <taxon>Bifidobacteriales</taxon>
        <taxon>Bifidobacteriaceae</taxon>
        <taxon>Bifidobacterium</taxon>
    </lineage>
</organism>
<accession>A0A087DTQ8</accession>
<sequence>MRGRCGSNAKPAGFERSTQPAGFNPQTSALRFVAQADSQRGHIVCAGSKPLSRNATRRTIKPSTTGPCSACVAVRVSHSVKVLNMKVMRNHKGVIALVARSESEGRCCYGLGEAQNRALRRRRDSGELISPYPGVYARSEYWHALNPPEQSRHLIKALAMMHPQWVFAELSAATVLRFEHSWGLHADGCVHIATNGSVRVHGHDKLRRLSVHNAAIWRCDGVRITSPARTLVDCARYPFERGLPIFDSALRSKMVSRDEVRVACHGLRVNLDSVERLLRYANPLSENGGESLCRAIIIDAGFALPILQEEFIEPNDARVRYRVDFLWRLFDGRVIVLEFDGSAKYTDLQMTGRRSTERIVFEERNRENALRRVGVTTIVRVNYSELMDKAVLIRKLELAGVPRPFASR</sequence>